<name>A0A8H3ITS5_9LECA</name>
<reference evidence="1" key="1">
    <citation type="submission" date="2021-03" db="EMBL/GenBank/DDBJ databases">
        <authorList>
            <person name="Tagirdzhanova G."/>
        </authorList>
    </citation>
    <scope>NUCLEOTIDE SEQUENCE</scope>
</reference>
<keyword evidence="2" id="KW-1185">Reference proteome</keyword>
<dbReference type="Proteomes" id="UP000664203">
    <property type="component" value="Unassembled WGS sequence"/>
</dbReference>
<evidence type="ECO:0000313" key="2">
    <source>
        <dbReference type="Proteomes" id="UP000664203"/>
    </source>
</evidence>
<protein>
    <submittedName>
        <fullName evidence="1">Uncharacterized protein</fullName>
    </submittedName>
</protein>
<dbReference type="OrthoDB" id="74360at2759"/>
<evidence type="ECO:0000313" key="1">
    <source>
        <dbReference type="EMBL" id="CAF9927515.1"/>
    </source>
</evidence>
<dbReference type="AlphaFoldDB" id="A0A8H3ITS5"/>
<organism evidence="1 2">
    <name type="scientific">Alectoria fallacina</name>
    <dbReference type="NCBI Taxonomy" id="1903189"/>
    <lineage>
        <taxon>Eukaryota</taxon>
        <taxon>Fungi</taxon>
        <taxon>Dikarya</taxon>
        <taxon>Ascomycota</taxon>
        <taxon>Pezizomycotina</taxon>
        <taxon>Lecanoromycetes</taxon>
        <taxon>OSLEUM clade</taxon>
        <taxon>Lecanoromycetidae</taxon>
        <taxon>Lecanorales</taxon>
        <taxon>Lecanorineae</taxon>
        <taxon>Parmeliaceae</taxon>
        <taxon>Alectoria</taxon>
    </lineage>
</organism>
<accession>A0A8H3ITS5</accession>
<comment type="caution">
    <text evidence="1">The sequence shown here is derived from an EMBL/GenBank/DDBJ whole genome shotgun (WGS) entry which is preliminary data.</text>
</comment>
<sequence length="149" mass="16736">MEGIEWIESTLDFETKTGRGSGMLRVFQGADGIWKGCLMYTVLKELKGAEESAGYRRPHGGNDSLLGGAIKGTWQERRQRQLELLDEEPQELIVGVDRTKLEADVVVLATGYDNMVTSARKIFSDKVADRCNDVWKPSVQRPELVHLKL</sequence>
<proteinExistence type="predicted"/>
<dbReference type="EMBL" id="CAJPDR010000229">
    <property type="protein sequence ID" value="CAF9927515.1"/>
    <property type="molecule type" value="Genomic_DNA"/>
</dbReference>
<gene>
    <name evidence="1" type="ORF">ALECFALPRED_003729</name>
</gene>